<dbReference type="PANTHER" id="PTHR43611">
    <property type="entry name" value="ALPHA-D-GLUCOSE 1-PHOSPHATE PHOSPHATASE"/>
    <property type="match status" value="1"/>
</dbReference>
<dbReference type="Gene3D" id="1.10.150.240">
    <property type="entry name" value="Putative phosphatase, domain 2"/>
    <property type="match status" value="1"/>
</dbReference>
<proteinExistence type="predicted"/>
<dbReference type="Gene3D" id="3.40.50.1000">
    <property type="entry name" value="HAD superfamily/HAD-like"/>
    <property type="match status" value="1"/>
</dbReference>
<dbReference type="SUPFAM" id="SSF56784">
    <property type="entry name" value="HAD-like"/>
    <property type="match status" value="1"/>
</dbReference>
<dbReference type="InterPro" id="IPR023214">
    <property type="entry name" value="HAD_sf"/>
</dbReference>
<dbReference type="InterPro" id="IPR023198">
    <property type="entry name" value="PGP-like_dom2"/>
</dbReference>
<dbReference type="InterPro" id="IPR006439">
    <property type="entry name" value="HAD-SF_hydro_IA"/>
</dbReference>
<comment type="caution">
    <text evidence="1">The sequence shown here is derived from an EMBL/GenBank/DDBJ whole genome shotgun (WGS) entry which is preliminary data.</text>
</comment>
<reference evidence="1" key="2">
    <citation type="submission" date="2020-09" db="EMBL/GenBank/DDBJ databases">
        <authorList>
            <person name="Sun Q."/>
            <person name="Zhou Y."/>
        </authorList>
    </citation>
    <scope>NUCLEOTIDE SEQUENCE</scope>
    <source>
        <strain evidence="1">CGMCC 1.15447</strain>
    </source>
</reference>
<dbReference type="RefSeq" id="WP_188758991.1">
    <property type="nucleotide sequence ID" value="NZ_BMJB01000001.1"/>
</dbReference>
<dbReference type="SFLD" id="SFLDS00003">
    <property type="entry name" value="Haloacid_Dehalogenase"/>
    <property type="match status" value="1"/>
</dbReference>
<reference evidence="1" key="1">
    <citation type="journal article" date="2014" name="Int. J. Syst. Evol. Microbiol.">
        <title>Complete genome sequence of Corynebacterium casei LMG S-19264T (=DSM 44701T), isolated from a smear-ripened cheese.</title>
        <authorList>
            <consortium name="US DOE Joint Genome Institute (JGI-PGF)"/>
            <person name="Walter F."/>
            <person name="Albersmeier A."/>
            <person name="Kalinowski J."/>
            <person name="Ruckert C."/>
        </authorList>
    </citation>
    <scope>NUCLEOTIDE SEQUENCE</scope>
    <source>
        <strain evidence="1">CGMCC 1.15447</strain>
    </source>
</reference>
<dbReference type="PRINTS" id="PR00413">
    <property type="entry name" value="HADHALOGNASE"/>
</dbReference>
<keyword evidence="2" id="KW-1185">Reference proteome</keyword>
<dbReference type="EMBL" id="BMJB01000001">
    <property type="protein sequence ID" value="GGA66987.1"/>
    <property type="molecule type" value="Genomic_DNA"/>
</dbReference>
<accession>A0A916RTN6</accession>
<dbReference type="Proteomes" id="UP000648801">
    <property type="component" value="Unassembled WGS sequence"/>
</dbReference>
<evidence type="ECO:0000313" key="2">
    <source>
        <dbReference type="Proteomes" id="UP000648801"/>
    </source>
</evidence>
<dbReference type="SFLD" id="SFLDG01129">
    <property type="entry name" value="C1.5:_HAD__Beta-PGM__Phosphata"/>
    <property type="match status" value="1"/>
</dbReference>
<dbReference type="NCBIfam" id="TIGR01509">
    <property type="entry name" value="HAD-SF-IA-v3"/>
    <property type="match status" value="1"/>
</dbReference>
<gene>
    <name evidence="1" type="ORF">GCM10011507_18090</name>
</gene>
<dbReference type="GO" id="GO:0016787">
    <property type="term" value="F:hydrolase activity"/>
    <property type="evidence" value="ECO:0007669"/>
    <property type="project" value="UniProtKB-KW"/>
</dbReference>
<dbReference type="PANTHER" id="PTHR43611:SF3">
    <property type="entry name" value="FLAVIN MONONUCLEOTIDE HYDROLASE 1, CHLOROPLATIC"/>
    <property type="match status" value="1"/>
</dbReference>
<evidence type="ECO:0000313" key="1">
    <source>
        <dbReference type="EMBL" id="GGA66987.1"/>
    </source>
</evidence>
<dbReference type="AlphaFoldDB" id="A0A916RTN6"/>
<name>A0A916RTN6_9BACT</name>
<keyword evidence="1" id="KW-0378">Hydrolase</keyword>
<organism evidence="1 2">
    <name type="scientific">Edaphobacter acidisoli</name>
    <dbReference type="NCBI Taxonomy" id="2040573"/>
    <lineage>
        <taxon>Bacteria</taxon>
        <taxon>Pseudomonadati</taxon>
        <taxon>Acidobacteriota</taxon>
        <taxon>Terriglobia</taxon>
        <taxon>Terriglobales</taxon>
        <taxon>Acidobacteriaceae</taxon>
        <taxon>Edaphobacter</taxon>
    </lineage>
</organism>
<dbReference type="Pfam" id="PF00702">
    <property type="entry name" value="Hydrolase"/>
    <property type="match status" value="1"/>
</dbReference>
<sequence>MSAGPEIRTIFWDVGGVLLTNGWDIDQRGRVLTALGVDLAAYEAVHDEVNFFWERGLISARDFFERTVLETNPQLALTFEQLWKLVCDESKMLHPECFEMIAHLRRAGSYRLATLNNESKELNRHRIDSFHLRRFFDYFICSGYIHEMKPLPEIYRAAIDISGFAAETAIFIDDKAENCDAARSFGMIPIHFQSPAQLRVSLAQLGIAI</sequence>
<dbReference type="InterPro" id="IPR036412">
    <property type="entry name" value="HAD-like_sf"/>
</dbReference>
<protein>
    <submittedName>
        <fullName evidence="1">Hydrolase</fullName>
    </submittedName>
</protein>